<evidence type="ECO:0000256" key="1">
    <source>
        <dbReference type="SAM" id="MobiDB-lite"/>
    </source>
</evidence>
<feature type="compositionally biased region" description="Low complexity" evidence="1">
    <location>
        <begin position="58"/>
        <end position="74"/>
    </location>
</feature>
<keyword evidence="3" id="KW-1185">Reference proteome</keyword>
<dbReference type="RefSeq" id="WP_367435808.1">
    <property type="nucleotide sequence ID" value="NZ_CP108413.1"/>
</dbReference>
<organism evidence="2 3">
    <name type="scientific">Streptomyces celluloflavus</name>
    <dbReference type="NCBI Taxonomy" id="58344"/>
    <lineage>
        <taxon>Bacteria</taxon>
        <taxon>Bacillati</taxon>
        <taxon>Actinomycetota</taxon>
        <taxon>Actinomycetes</taxon>
        <taxon>Kitasatosporales</taxon>
        <taxon>Streptomycetaceae</taxon>
        <taxon>Streptomyces</taxon>
    </lineage>
</organism>
<dbReference type="Proteomes" id="UP001610990">
    <property type="component" value="Unassembled WGS sequence"/>
</dbReference>
<dbReference type="EMBL" id="JBIRGH010000011">
    <property type="protein sequence ID" value="MFH8586562.1"/>
    <property type="molecule type" value="Genomic_DNA"/>
</dbReference>
<evidence type="ECO:0008006" key="4">
    <source>
        <dbReference type="Google" id="ProtNLM"/>
    </source>
</evidence>
<proteinExistence type="predicted"/>
<feature type="region of interest" description="Disordered" evidence="1">
    <location>
        <begin position="45"/>
        <end position="74"/>
    </location>
</feature>
<gene>
    <name evidence="2" type="ORF">ACH4GP_19540</name>
</gene>
<evidence type="ECO:0000313" key="2">
    <source>
        <dbReference type="EMBL" id="MFH8586562.1"/>
    </source>
</evidence>
<sequence length="74" mass="8195">MSAAAKALTRIDPWWCPSWSLAWQRAWQYIHDQIKAGHRLDADHHFRSFAPPNAPGYASSAPTTTTSTPTSNAS</sequence>
<protein>
    <recommendedName>
        <fullName evidence="4">Transposase</fullName>
    </recommendedName>
</protein>
<reference evidence="2 3" key="1">
    <citation type="submission" date="2024-10" db="EMBL/GenBank/DDBJ databases">
        <title>The Natural Products Discovery Center: Release of the First 8490 Sequenced Strains for Exploring Actinobacteria Biosynthetic Diversity.</title>
        <authorList>
            <person name="Kalkreuter E."/>
            <person name="Kautsar S.A."/>
            <person name="Yang D."/>
            <person name="Bader C.D."/>
            <person name="Teijaro C.N."/>
            <person name="Fluegel L."/>
            <person name="Davis C.M."/>
            <person name="Simpson J.R."/>
            <person name="Lauterbach L."/>
            <person name="Steele A.D."/>
            <person name="Gui C."/>
            <person name="Meng S."/>
            <person name="Li G."/>
            <person name="Viehrig K."/>
            <person name="Ye F."/>
            <person name="Su P."/>
            <person name="Kiefer A.F."/>
            <person name="Nichols A."/>
            <person name="Cepeda A.J."/>
            <person name="Yan W."/>
            <person name="Fan B."/>
            <person name="Jiang Y."/>
            <person name="Adhikari A."/>
            <person name="Zheng C.-J."/>
            <person name="Schuster L."/>
            <person name="Cowan T.M."/>
            <person name="Smanski M.J."/>
            <person name="Chevrette M.G."/>
            <person name="De Carvalho L.P.S."/>
            <person name="Shen B."/>
        </authorList>
    </citation>
    <scope>NUCLEOTIDE SEQUENCE [LARGE SCALE GENOMIC DNA]</scope>
    <source>
        <strain evidence="2 3">NPDC018013</strain>
    </source>
</reference>
<accession>A0ABW7RES4</accession>
<comment type="caution">
    <text evidence="2">The sequence shown here is derived from an EMBL/GenBank/DDBJ whole genome shotgun (WGS) entry which is preliminary data.</text>
</comment>
<evidence type="ECO:0000313" key="3">
    <source>
        <dbReference type="Proteomes" id="UP001610990"/>
    </source>
</evidence>
<name>A0ABW7RES4_9ACTN</name>